<keyword evidence="2 5" id="KW-0812">Transmembrane</keyword>
<sequence length="403" mass="43005">MIPALVAVAALCFLGLIFYFPQATALLWVLALETSPDAWLAQLIGGHETIIALIKASGIGLALVLAIRQGVRWDRFNPAFAFATMFLIGLMHGLYPGLSLVDSLRSLIGSCAPFLFSFVRLPPNIIRSVIRAAIWGPLFTVGFGALLALTGLGHMYVVEQGALRLGASGEPPFLAGFALIGIYAGLMESLAAANATTTFMVAVNFCIVLLTGARTPLFLAALNILAVLIMQRRLYLLALAGALGSAAILFAKGLTFIRVVGLTELDEAANLSNRGLVWPYFQQALLHSPVFGWGVGAGKVIIPVTSILDQMIGTNAAHDEYLRIGAEGGFFGLALLIGLMTLWMLRGTAGLPRPQRHLMRLIFISFAVHSTMDNTLIATTASVFFLWISCIFANTENGTTPAA</sequence>
<reference evidence="7 8" key="1">
    <citation type="submission" date="2020-08" db="EMBL/GenBank/DDBJ databases">
        <title>Genomic Encyclopedia of Type Strains, Phase IV (KMG-IV): sequencing the most valuable type-strain genomes for metagenomic binning, comparative biology and taxonomic classification.</title>
        <authorList>
            <person name="Goeker M."/>
        </authorList>
    </citation>
    <scope>NUCLEOTIDE SEQUENCE [LARGE SCALE GENOMIC DNA]</scope>
    <source>
        <strain evidence="7 8">DSM 27026</strain>
    </source>
</reference>
<feature type="transmembrane region" description="Helical" evidence="5">
    <location>
        <begin position="173"/>
        <end position="193"/>
    </location>
</feature>
<feature type="transmembrane region" description="Helical" evidence="5">
    <location>
        <begin position="205"/>
        <end position="228"/>
    </location>
</feature>
<evidence type="ECO:0000313" key="8">
    <source>
        <dbReference type="Proteomes" id="UP000553706"/>
    </source>
</evidence>
<organism evidence="7 8">
    <name type="scientific">Acidocella aromatica</name>
    <dbReference type="NCBI Taxonomy" id="1303579"/>
    <lineage>
        <taxon>Bacteria</taxon>
        <taxon>Pseudomonadati</taxon>
        <taxon>Pseudomonadota</taxon>
        <taxon>Alphaproteobacteria</taxon>
        <taxon>Acetobacterales</taxon>
        <taxon>Acidocellaceae</taxon>
        <taxon>Acidocella</taxon>
    </lineage>
</organism>
<feature type="transmembrane region" description="Helical" evidence="5">
    <location>
        <begin position="49"/>
        <end position="67"/>
    </location>
</feature>
<dbReference type="InterPro" id="IPR007016">
    <property type="entry name" value="O-antigen_ligase-rel_domated"/>
</dbReference>
<dbReference type="Proteomes" id="UP000553706">
    <property type="component" value="Unassembled WGS sequence"/>
</dbReference>
<evidence type="ECO:0000259" key="6">
    <source>
        <dbReference type="Pfam" id="PF04932"/>
    </source>
</evidence>
<feature type="transmembrane region" description="Helical" evidence="5">
    <location>
        <begin position="328"/>
        <end position="349"/>
    </location>
</feature>
<dbReference type="Pfam" id="PF04932">
    <property type="entry name" value="Wzy_C"/>
    <property type="match status" value="1"/>
</dbReference>
<feature type="transmembrane region" description="Helical" evidence="5">
    <location>
        <begin position="361"/>
        <end position="388"/>
    </location>
</feature>
<dbReference type="AlphaFoldDB" id="A0A840VCE0"/>
<proteinExistence type="predicted"/>
<dbReference type="EMBL" id="JACHFJ010000007">
    <property type="protein sequence ID" value="MBB5373473.1"/>
    <property type="molecule type" value="Genomic_DNA"/>
</dbReference>
<gene>
    <name evidence="7" type="ORF">HNP71_001733</name>
</gene>
<evidence type="ECO:0000256" key="5">
    <source>
        <dbReference type="SAM" id="Phobius"/>
    </source>
</evidence>
<feature type="transmembrane region" description="Helical" evidence="5">
    <location>
        <begin position="290"/>
        <end position="308"/>
    </location>
</feature>
<comment type="subcellular location">
    <subcellularLocation>
        <location evidence="1">Membrane</location>
        <topology evidence="1">Multi-pass membrane protein</topology>
    </subcellularLocation>
</comment>
<dbReference type="GO" id="GO:0016020">
    <property type="term" value="C:membrane"/>
    <property type="evidence" value="ECO:0007669"/>
    <property type="project" value="UniProtKB-SubCell"/>
</dbReference>
<protein>
    <recommendedName>
        <fullName evidence="6">O-antigen ligase-related domain-containing protein</fullName>
    </recommendedName>
</protein>
<comment type="caution">
    <text evidence="7">The sequence shown here is derived from an EMBL/GenBank/DDBJ whole genome shotgun (WGS) entry which is preliminary data.</text>
</comment>
<feature type="domain" description="O-antigen ligase-related" evidence="6">
    <location>
        <begin position="200"/>
        <end position="337"/>
    </location>
</feature>
<keyword evidence="3 5" id="KW-1133">Transmembrane helix</keyword>
<dbReference type="PANTHER" id="PTHR37422">
    <property type="entry name" value="TEICHURONIC ACID BIOSYNTHESIS PROTEIN TUAE"/>
    <property type="match status" value="1"/>
</dbReference>
<evidence type="ECO:0000256" key="3">
    <source>
        <dbReference type="ARBA" id="ARBA00022989"/>
    </source>
</evidence>
<feature type="transmembrane region" description="Helical" evidence="5">
    <location>
        <begin position="79"/>
        <end position="98"/>
    </location>
</feature>
<feature type="transmembrane region" description="Helical" evidence="5">
    <location>
        <begin position="133"/>
        <end position="153"/>
    </location>
</feature>
<dbReference type="InterPro" id="IPR051533">
    <property type="entry name" value="WaaL-like"/>
</dbReference>
<dbReference type="PANTHER" id="PTHR37422:SF13">
    <property type="entry name" value="LIPOPOLYSACCHARIDE BIOSYNTHESIS PROTEIN PA4999-RELATED"/>
    <property type="match status" value="1"/>
</dbReference>
<accession>A0A840VCE0</accession>
<keyword evidence="4 5" id="KW-0472">Membrane</keyword>
<evidence type="ECO:0000256" key="1">
    <source>
        <dbReference type="ARBA" id="ARBA00004141"/>
    </source>
</evidence>
<feature type="transmembrane region" description="Helical" evidence="5">
    <location>
        <begin position="234"/>
        <end position="251"/>
    </location>
</feature>
<evidence type="ECO:0000256" key="2">
    <source>
        <dbReference type="ARBA" id="ARBA00022692"/>
    </source>
</evidence>
<evidence type="ECO:0000313" key="7">
    <source>
        <dbReference type="EMBL" id="MBB5373473.1"/>
    </source>
</evidence>
<keyword evidence="8" id="KW-1185">Reference proteome</keyword>
<name>A0A840VCE0_9PROT</name>
<dbReference type="RefSeq" id="WP_183266479.1">
    <property type="nucleotide sequence ID" value="NZ_JACHFJ010000007.1"/>
</dbReference>
<evidence type="ECO:0000256" key="4">
    <source>
        <dbReference type="ARBA" id="ARBA00023136"/>
    </source>
</evidence>